<dbReference type="CDD" id="cd03708">
    <property type="entry name" value="GTPBP_III"/>
    <property type="match status" value="1"/>
</dbReference>
<keyword evidence="4" id="KW-0648">Protein biosynthesis</keyword>
<evidence type="ECO:0000256" key="4">
    <source>
        <dbReference type="ARBA" id="ARBA00022917"/>
    </source>
</evidence>
<dbReference type="SUPFAM" id="SSF52540">
    <property type="entry name" value="P-loop containing nucleoside triphosphate hydrolases"/>
    <property type="match status" value="1"/>
</dbReference>
<dbReference type="CDD" id="cd03694">
    <property type="entry name" value="GTPBP_II"/>
    <property type="match status" value="1"/>
</dbReference>
<dbReference type="STRING" id="34508.A0A4U8UVC3"/>
<dbReference type="AlphaFoldDB" id="A0A4U8UVC3"/>
<dbReference type="PANTHER" id="PTHR43721">
    <property type="entry name" value="ELONGATION FACTOR TU-RELATED"/>
    <property type="match status" value="1"/>
</dbReference>
<evidence type="ECO:0000256" key="1">
    <source>
        <dbReference type="ARBA" id="ARBA00007249"/>
    </source>
</evidence>
<dbReference type="InterPro" id="IPR009000">
    <property type="entry name" value="Transl_B-barrel_sf"/>
</dbReference>
<sequence>MEQVASTLFGADDNESCDLDQKVTKAQDKEPDQILDRYFLLNPTANGIAKYLELINELLIKGEGESLIEIGYSWEGNSNEKGLKNDELDKAVESNTWILESAGFTVNYHATMACGTDVFTKMALVRQHFDDTDFIEVRVAVVGNVDAGKSTLLGVLTHGVLDDGRGHARQKLFRHKHEFESGRTSSVGNDILGFGINGQVVNKPDPHKHQLDWINICRDAAKVVTFIDLAGHEKYLKTTIFGMTGHMPDYTMLMIGSNAGIIGTTREHLYLALSLGVPVFIVVTKIDMCPKPVLEETLKNLNKLMKTARKRPVLVSNEEDVIHAAINFTSAKICPVFQVSNVAGTNLHLLKEFLNIVPLHRAFISLGPAEFQIDDIYLVDGVGTVVSGTCLSGKITLGDNLLLGPDSLGNFQSVPIKSIHRKRMPVDSVKCGQTASFSLRKTQRKDVRKGMVLVAPELEPKPCFQFDAEVFILHHPTTIACNYQAMVHVGSVRQTAKILKIEKEIKQEQTKTPGEDRDNLSCMRTGDRGMVTFEFIRQPEYLRIGTKMVFREGRTKAVGTIKHVLPYVPTIAKPSKQQKRKDYHHQKRIIAQKAAS</sequence>
<keyword evidence="3" id="KW-0251">Elongation factor</keyword>
<dbReference type="Pfam" id="PF00009">
    <property type="entry name" value="GTP_EFTU"/>
    <property type="match status" value="1"/>
</dbReference>
<keyword evidence="8" id="KW-1185">Reference proteome</keyword>
<dbReference type="PROSITE" id="PS51722">
    <property type="entry name" value="G_TR_2"/>
    <property type="match status" value="1"/>
</dbReference>
<dbReference type="Proteomes" id="UP000298663">
    <property type="component" value="Unassembled WGS sequence"/>
</dbReference>
<dbReference type="SUPFAM" id="SSF50465">
    <property type="entry name" value="EF-Tu/eEF-1alpha/eIF2-gamma C-terminal domain"/>
    <property type="match status" value="1"/>
</dbReference>
<reference evidence="7 8" key="1">
    <citation type="journal article" date="2015" name="Genome Biol.">
        <title>Comparative genomics of Steinernema reveals deeply conserved gene regulatory networks.</title>
        <authorList>
            <person name="Dillman A.R."/>
            <person name="Macchietto M."/>
            <person name="Porter C.F."/>
            <person name="Rogers A."/>
            <person name="Williams B."/>
            <person name="Antoshechkin I."/>
            <person name="Lee M.M."/>
            <person name="Goodwin Z."/>
            <person name="Lu X."/>
            <person name="Lewis E.E."/>
            <person name="Goodrich-Blair H."/>
            <person name="Stock S.P."/>
            <person name="Adams B.J."/>
            <person name="Sternberg P.W."/>
            <person name="Mortazavi A."/>
        </authorList>
    </citation>
    <scope>NUCLEOTIDE SEQUENCE [LARGE SCALE GENOMIC DNA]</scope>
    <source>
        <strain evidence="7 8">ALL</strain>
    </source>
</reference>
<dbReference type="Pfam" id="PF03143">
    <property type="entry name" value="GTP_EFTU_D3"/>
    <property type="match status" value="1"/>
</dbReference>
<keyword evidence="5" id="KW-0342">GTP-binding</keyword>
<comment type="caution">
    <text evidence="7">The sequence shown here is derived from an EMBL/GenBank/DDBJ whole genome shotgun (WGS) entry which is preliminary data.</text>
</comment>
<evidence type="ECO:0000256" key="5">
    <source>
        <dbReference type="ARBA" id="ARBA00023134"/>
    </source>
</evidence>
<dbReference type="GO" id="GO:0003746">
    <property type="term" value="F:translation elongation factor activity"/>
    <property type="evidence" value="ECO:0007669"/>
    <property type="project" value="UniProtKB-KW"/>
</dbReference>
<dbReference type="Gene3D" id="3.40.50.300">
    <property type="entry name" value="P-loop containing nucleotide triphosphate hydrolases"/>
    <property type="match status" value="1"/>
</dbReference>
<dbReference type="GO" id="GO:0003924">
    <property type="term" value="F:GTPase activity"/>
    <property type="evidence" value="ECO:0007669"/>
    <property type="project" value="InterPro"/>
</dbReference>
<dbReference type="InterPro" id="IPR004160">
    <property type="entry name" value="Transl_elong_EFTu/EF1A_C"/>
</dbReference>
<dbReference type="GO" id="GO:0005525">
    <property type="term" value="F:GTP binding"/>
    <property type="evidence" value="ECO:0007669"/>
    <property type="project" value="UniProtKB-KW"/>
</dbReference>
<organism evidence="7 8">
    <name type="scientific">Steinernema carpocapsae</name>
    <name type="common">Entomopathogenic nematode</name>
    <dbReference type="NCBI Taxonomy" id="34508"/>
    <lineage>
        <taxon>Eukaryota</taxon>
        <taxon>Metazoa</taxon>
        <taxon>Ecdysozoa</taxon>
        <taxon>Nematoda</taxon>
        <taxon>Chromadorea</taxon>
        <taxon>Rhabditida</taxon>
        <taxon>Tylenchina</taxon>
        <taxon>Panagrolaimomorpha</taxon>
        <taxon>Strongyloidoidea</taxon>
        <taxon>Steinernematidae</taxon>
        <taxon>Steinernema</taxon>
    </lineage>
</organism>
<dbReference type="OrthoDB" id="248233at2759"/>
<evidence type="ECO:0000256" key="3">
    <source>
        <dbReference type="ARBA" id="ARBA00022768"/>
    </source>
</evidence>
<keyword evidence="2" id="KW-0547">Nucleotide-binding</keyword>
<evidence type="ECO:0000313" key="8">
    <source>
        <dbReference type="Proteomes" id="UP000298663"/>
    </source>
</evidence>
<dbReference type="InterPro" id="IPR004161">
    <property type="entry name" value="EFTu-like_2"/>
</dbReference>
<reference evidence="7 8" key="2">
    <citation type="journal article" date="2019" name="G3 (Bethesda)">
        <title>Hybrid Assembly of the Genome of the Entomopathogenic Nematode Steinernema carpocapsae Identifies the X-Chromosome.</title>
        <authorList>
            <person name="Serra L."/>
            <person name="Macchietto M."/>
            <person name="Macias-Munoz A."/>
            <person name="McGill C.J."/>
            <person name="Rodriguez I.M."/>
            <person name="Rodriguez B."/>
            <person name="Murad R."/>
            <person name="Mortazavi A."/>
        </authorList>
    </citation>
    <scope>NUCLEOTIDE SEQUENCE [LARGE SCALE GENOMIC DNA]</scope>
    <source>
        <strain evidence="7 8">ALL</strain>
    </source>
</reference>
<dbReference type="InterPro" id="IPR035531">
    <property type="entry name" value="GTPBP1-like"/>
</dbReference>
<evidence type="ECO:0000313" key="7">
    <source>
        <dbReference type="EMBL" id="TMS37296.1"/>
    </source>
</evidence>
<accession>A0A4U8UVC3</accession>
<dbReference type="Gene3D" id="2.40.30.10">
    <property type="entry name" value="Translation factors"/>
    <property type="match status" value="2"/>
</dbReference>
<dbReference type="CDD" id="cd04165">
    <property type="entry name" value="GTPBP1_like"/>
    <property type="match status" value="1"/>
</dbReference>
<gene>
    <name evidence="7" type="ORF">L596_004258</name>
</gene>
<comment type="similarity">
    <text evidence="1">Belongs to the TRAFAC class translation factor GTPase superfamily. Classic translation factor GTPase family. EF-Tu/EF-1A subfamily.</text>
</comment>
<feature type="domain" description="Tr-type G" evidence="6">
    <location>
        <begin position="134"/>
        <end position="363"/>
    </location>
</feature>
<evidence type="ECO:0000256" key="2">
    <source>
        <dbReference type="ARBA" id="ARBA00022741"/>
    </source>
</evidence>
<protein>
    <recommendedName>
        <fullName evidence="6">Tr-type G domain-containing protein</fullName>
    </recommendedName>
</protein>
<dbReference type="InterPro" id="IPR009001">
    <property type="entry name" value="Transl_elong_EF1A/Init_IF2_C"/>
</dbReference>
<evidence type="ECO:0000259" key="6">
    <source>
        <dbReference type="PROSITE" id="PS51722"/>
    </source>
</evidence>
<dbReference type="EMBL" id="AZBU02000001">
    <property type="protein sequence ID" value="TMS37296.1"/>
    <property type="molecule type" value="Genomic_DNA"/>
</dbReference>
<name>A0A4U8UVC3_STECR</name>
<dbReference type="SUPFAM" id="SSF50447">
    <property type="entry name" value="Translation proteins"/>
    <property type="match status" value="1"/>
</dbReference>
<dbReference type="PANTHER" id="PTHR43721:SF9">
    <property type="entry name" value="GTP-BINDING PROTEIN 1"/>
    <property type="match status" value="1"/>
</dbReference>
<dbReference type="FunFam" id="3.40.50.300:FF:000091">
    <property type="entry name" value="Probable GTP-binding protein 1"/>
    <property type="match status" value="1"/>
</dbReference>
<dbReference type="InterPro" id="IPR027417">
    <property type="entry name" value="P-loop_NTPase"/>
</dbReference>
<dbReference type="FunFam" id="2.40.30.10:FF:000014">
    <property type="entry name" value="Probable GTP-binding protein 1"/>
    <property type="match status" value="1"/>
</dbReference>
<dbReference type="InterPro" id="IPR050055">
    <property type="entry name" value="EF-Tu_GTPase"/>
</dbReference>
<dbReference type="Pfam" id="PF03144">
    <property type="entry name" value="GTP_EFTU_D2"/>
    <property type="match status" value="1"/>
</dbReference>
<dbReference type="InterPro" id="IPR000795">
    <property type="entry name" value="T_Tr_GTP-bd_dom"/>
</dbReference>
<proteinExistence type="inferred from homology"/>